<dbReference type="AlphaFoldDB" id="A0A9N9JQI8"/>
<reference evidence="1" key="1">
    <citation type="submission" date="2021-06" db="EMBL/GenBank/DDBJ databases">
        <authorList>
            <person name="Kallberg Y."/>
            <person name="Tangrot J."/>
            <person name="Rosling A."/>
        </authorList>
    </citation>
    <scope>NUCLEOTIDE SEQUENCE</scope>
    <source>
        <strain evidence="1">CL551</strain>
    </source>
</reference>
<keyword evidence="2" id="KW-1185">Reference proteome</keyword>
<feature type="non-terminal residue" evidence="1">
    <location>
        <position position="40"/>
    </location>
</feature>
<dbReference type="EMBL" id="CAJVPV010061692">
    <property type="protein sequence ID" value="CAG8791189.1"/>
    <property type="molecule type" value="Genomic_DNA"/>
</dbReference>
<dbReference type="Proteomes" id="UP000789342">
    <property type="component" value="Unassembled WGS sequence"/>
</dbReference>
<sequence length="40" mass="4440">DGPGFCLAMIIKVTCYMVGVKYCCCGGCICRVRVWYVETV</sequence>
<feature type="non-terminal residue" evidence="1">
    <location>
        <position position="1"/>
    </location>
</feature>
<comment type="caution">
    <text evidence="1">The sequence shown here is derived from an EMBL/GenBank/DDBJ whole genome shotgun (WGS) entry which is preliminary data.</text>
</comment>
<gene>
    <name evidence="1" type="ORF">AMORRO_LOCUS18162</name>
</gene>
<evidence type="ECO:0000313" key="2">
    <source>
        <dbReference type="Proteomes" id="UP000789342"/>
    </source>
</evidence>
<evidence type="ECO:0000313" key="1">
    <source>
        <dbReference type="EMBL" id="CAG8791189.1"/>
    </source>
</evidence>
<accession>A0A9N9JQI8</accession>
<organism evidence="1 2">
    <name type="scientific">Acaulospora morrowiae</name>
    <dbReference type="NCBI Taxonomy" id="94023"/>
    <lineage>
        <taxon>Eukaryota</taxon>
        <taxon>Fungi</taxon>
        <taxon>Fungi incertae sedis</taxon>
        <taxon>Mucoromycota</taxon>
        <taxon>Glomeromycotina</taxon>
        <taxon>Glomeromycetes</taxon>
        <taxon>Diversisporales</taxon>
        <taxon>Acaulosporaceae</taxon>
        <taxon>Acaulospora</taxon>
    </lineage>
</organism>
<name>A0A9N9JQI8_9GLOM</name>
<protein>
    <submittedName>
        <fullName evidence="1">7367_t:CDS:1</fullName>
    </submittedName>
</protein>
<proteinExistence type="predicted"/>